<dbReference type="AlphaFoldDB" id="A0A0S4LJF0"/>
<proteinExistence type="predicted"/>
<evidence type="ECO:0000313" key="2">
    <source>
        <dbReference type="Proteomes" id="UP000198736"/>
    </source>
</evidence>
<protein>
    <submittedName>
        <fullName evidence="1">Uncharacterized protein</fullName>
    </submittedName>
</protein>
<dbReference type="EMBL" id="CZPZ01000023">
    <property type="protein sequence ID" value="CUS37375.1"/>
    <property type="molecule type" value="Genomic_DNA"/>
</dbReference>
<name>A0A0S4LJF0_9BACT</name>
<keyword evidence="2" id="KW-1185">Reference proteome</keyword>
<sequence length="100" mass="11530">MPSLGATLKEYADEGERKRLELSDRLDQVFIDRHEIRSLRIVDNDVGQADKETRFFVDRVGDTVPHRRDQEVSHVGTIDRSYADADFLPLGHGSLLRPRR</sequence>
<gene>
    <name evidence="1" type="ORF">COMA2_30241</name>
</gene>
<evidence type="ECO:0000313" key="1">
    <source>
        <dbReference type="EMBL" id="CUS37375.1"/>
    </source>
</evidence>
<dbReference type="Proteomes" id="UP000198736">
    <property type="component" value="Unassembled WGS sequence"/>
</dbReference>
<reference evidence="2" key="1">
    <citation type="submission" date="2015-10" db="EMBL/GenBank/DDBJ databases">
        <authorList>
            <person name="Luecker S."/>
            <person name="Luecker S."/>
        </authorList>
    </citation>
    <scope>NUCLEOTIDE SEQUENCE [LARGE SCALE GENOMIC DNA]</scope>
</reference>
<accession>A0A0S4LJF0</accession>
<organism evidence="1 2">
    <name type="scientific">Candidatus Nitrospira nitrificans</name>
    <dbReference type="NCBI Taxonomy" id="1742973"/>
    <lineage>
        <taxon>Bacteria</taxon>
        <taxon>Pseudomonadati</taxon>
        <taxon>Nitrospirota</taxon>
        <taxon>Nitrospiria</taxon>
        <taxon>Nitrospirales</taxon>
        <taxon>Nitrospiraceae</taxon>
        <taxon>Nitrospira</taxon>
    </lineage>
</organism>